<dbReference type="GO" id="GO:0016746">
    <property type="term" value="F:acyltransferase activity"/>
    <property type="evidence" value="ECO:0007669"/>
    <property type="project" value="UniProtKB-KW"/>
</dbReference>
<dbReference type="Pfam" id="PF19040">
    <property type="entry name" value="SGNH"/>
    <property type="match status" value="1"/>
</dbReference>
<evidence type="ECO:0000313" key="4">
    <source>
        <dbReference type="EMBL" id="MDI2089987.1"/>
    </source>
</evidence>
<feature type="transmembrane region" description="Helical" evidence="1">
    <location>
        <begin position="245"/>
        <end position="262"/>
    </location>
</feature>
<feature type="transmembrane region" description="Helical" evidence="1">
    <location>
        <begin position="75"/>
        <end position="94"/>
    </location>
</feature>
<keyword evidence="5" id="KW-1185">Reference proteome</keyword>
<feature type="transmembrane region" description="Helical" evidence="1">
    <location>
        <begin position="330"/>
        <end position="349"/>
    </location>
</feature>
<keyword evidence="1" id="KW-1133">Transmembrane helix</keyword>
<feature type="transmembrane region" description="Helical" evidence="1">
    <location>
        <begin position="35"/>
        <end position="54"/>
    </location>
</feature>
<feature type="transmembrane region" description="Helical" evidence="1">
    <location>
        <begin position="12"/>
        <end position="29"/>
    </location>
</feature>
<dbReference type="InterPro" id="IPR050879">
    <property type="entry name" value="Acyltransferase_3"/>
</dbReference>
<feature type="transmembrane region" description="Helical" evidence="1">
    <location>
        <begin position="223"/>
        <end position="239"/>
    </location>
</feature>
<dbReference type="Proteomes" id="UP001431634">
    <property type="component" value="Unassembled WGS sequence"/>
</dbReference>
<feature type="transmembrane region" description="Helical" evidence="1">
    <location>
        <begin position="144"/>
        <end position="161"/>
    </location>
</feature>
<sequence length="633" mass="73547">MASFPFRYDINGLRAIAVIAVLIFHYNHAWLQGGFTGVDIFFVISGYLITTIILKQSKKSTFSLIRFYKSRIKRIVPALLMVCIILIIVGYALFEPMTYKPIGQYSYSSLLFVSNFVYYTKSGYFDASSDDNFLLHTWSLSVEWQFYLIYPIILLLFYKIFHKNTVKLILILITITSFSLNIYFATFNSNFAFYMLPTRIWELLIGALAFLYPIALTYYYKKIVALLGIAIIIISLLIIPATAPWSSYFIILPVAGAYLLIISKPDKIFLSNFIFQLIGKLSYSIYLVHWPIIVFFRTIQVNLNIYSYILLTSIFSSLLYVLIERKRNYSYIFILSYLTTILTGLYISINGISARIQDEKYKLDATQFHQQYYGGKNIPSLSMVTSFNKQANPQPEFILTGDSHARQYGNYFLNQKINFIGLFADGCLAFHDFYINILTQNKYLKACIKQYDNLQKTLRKNPNSDIIMVQRWDLYEFYPIHHIANQPNTSDLFKALKQEIEQLIKEGGNQRHYFIIGRTFDSNYSSFKCNAKKQLFFYKYINPLPCQTTIPKSAIYINDLLKKITSDIPNVYFIDPNDAICSQDTCKIVDNRNNPILSNEDHLSIFGADIVGSYIWHKITTIKKHDRNIKDHK</sequence>
<dbReference type="InterPro" id="IPR043968">
    <property type="entry name" value="SGNH"/>
</dbReference>
<protein>
    <submittedName>
        <fullName evidence="4">Acyltransferase family protein</fullName>
        <ecNumber evidence="4">2.3.1.-</ecNumber>
    </submittedName>
</protein>
<feature type="transmembrane region" description="Helical" evidence="1">
    <location>
        <begin position="168"/>
        <end position="185"/>
    </location>
</feature>
<organism evidence="4 5">
    <name type="scientific">Commensalibacter oyaizuii</name>
    <dbReference type="NCBI Taxonomy" id="3043873"/>
    <lineage>
        <taxon>Bacteria</taxon>
        <taxon>Pseudomonadati</taxon>
        <taxon>Pseudomonadota</taxon>
        <taxon>Alphaproteobacteria</taxon>
        <taxon>Acetobacterales</taxon>
        <taxon>Acetobacteraceae</taxon>
    </lineage>
</organism>
<feature type="transmembrane region" description="Helical" evidence="1">
    <location>
        <begin position="305"/>
        <end position="323"/>
    </location>
</feature>
<dbReference type="RefSeq" id="WP_281447150.1">
    <property type="nucleotide sequence ID" value="NZ_JASBAO010000001.1"/>
</dbReference>
<evidence type="ECO:0000259" key="2">
    <source>
        <dbReference type="Pfam" id="PF01757"/>
    </source>
</evidence>
<keyword evidence="1" id="KW-0472">Membrane</keyword>
<evidence type="ECO:0000313" key="5">
    <source>
        <dbReference type="Proteomes" id="UP001431634"/>
    </source>
</evidence>
<dbReference type="EC" id="2.3.1.-" evidence="4"/>
<keyword evidence="1" id="KW-0812">Transmembrane</keyword>
<name>A0ABT6PYP6_9PROT</name>
<accession>A0ABT6PYP6</accession>
<dbReference type="EMBL" id="JASBAO010000001">
    <property type="protein sequence ID" value="MDI2089987.1"/>
    <property type="molecule type" value="Genomic_DNA"/>
</dbReference>
<feature type="transmembrane region" description="Helical" evidence="1">
    <location>
        <begin position="191"/>
        <end position="211"/>
    </location>
</feature>
<proteinExistence type="predicted"/>
<keyword evidence="4" id="KW-0808">Transferase</keyword>
<dbReference type="PANTHER" id="PTHR23028">
    <property type="entry name" value="ACETYLTRANSFERASE"/>
    <property type="match status" value="1"/>
</dbReference>
<reference evidence="4" key="1">
    <citation type="submission" date="2023-05" db="EMBL/GenBank/DDBJ databases">
        <title>Whole genome sequence of Commensalibacter sp.</title>
        <authorList>
            <person name="Charoenyingcharoen P."/>
            <person name="Yukphan P."/>
        </authorList>
    </citation>
    <scope>NUCLEOTIDE SEQUENCE</scope>
    <source>
        <strain evidence="4">TBRC 16381</strain>
    </source>
</reference>
<evidence type="ECO:0000259" key="3">
    <source>
        <dbReference type="Pfam" id="PF19040"/>
    </source>
</evidence>
<keyword evidence="4" id="KW-0012">Acyltransferase</keyword>
<feature type="domain" description="SGNH" evidence="3">
    <location>
        <begin position="391"/>
        <end position="613"/>
    </location>
</feature>
<evidence type="ECO:0000256" key="1">
    <source>
        <dbReference type="SAM" id="Phobius"/>
    </source>
</evidence>
<gene>
    <name evidence="4" type="ORF">QJV27_01105</name>
</gene>
<feature type="domain" description="Acyltransferase 3" evidence="2">
    <location>
        <begin position="8"/>
        <end position="312"/>
    </location>
</feature>
<dbReference type="PANTHER" id="PTHR23028:SF53">
    <property type="entry name" value="ACYL_TRANSF_3 DOMAIN-CONTAINING PROTEIN"/>
    <property type="match status" value="1"/>
</dbReference>
<comment type="caution">
    <text evidence="4">The sequence shown here is derived from an EMBL/GenBank/DDBJ whole genome shotgun (WGS) entry which is preliminary data.</text>
</comment>
<dbReference type="InterPro" id="IPR002656">
    <property type="entry name" value="Acyl_transf_3_dom"/>
</dbReference>
<dbReference type="Pfam" id="PF01757">
    <property type="entry name" value="Acyl_transf_3"/>
    <property type="match status" value="1"/>
</dbReference>